<dbReference type="Pfam" id="PF00849">
    <property type="entry name" value="PseudoU_synth_2"/>
    <property type="match status" value="1"/>
</dbReference>
<dbReference type="SUPFAM" id="SSF55120">
    <property type="entry name" value="Pseudouridine synthase"/>
    <property type="match status" value="1"/>
</dbReference>
<keyword evidence="2" id="KW-0732">Signal</keyword>
<dbReference type="PANTHER" id="PTHR47683">
    <property type="entry name" value="PSEUDOURIDINE SYNTHASE FAMILY PROTEIN-RELATED"/>
    <property type="match status" value="1"/>
</dbReference>
<dbReference type="InterPro" id="IPR020103">
    <property type="entry name" value="PsdUridine_synth_cat_dom_sf"/>
</dbReference>
<dbReference type="EMBL" id="AGNL01032435">
    <property type="protein sequence ID" value="EJK56096.1"/>
    <property type="molecule type" value="Genomic_DNA"/>
</dbReference>
<dbReference type="InterPro" id="IPR050343">
    <property type="entry name" value="RsuA_PseudoU_synthase"/>
</dbReference>
<proteinExistence type="predicted"/>
<dbReference type="Gene3D" id="3.30.2350.10">
    <property type="entry name" value="Pseudouridine synthase"/>
    <property type="match status" value="1"/>
</dbReference>
<evidence type="ECO:0000256" key="2">
    <source>
        <dbReference type="SAM" id="SignalP"/>
    </source>
</evidence>
<reference evidence="4 5" key="1">
    <citation type="journal article" date="2012" name="Genome Biol.">
        <title>Genome and low-iron response of an oceanic diatom adapted to chronic iron limitation.</title>
        <authorList>
            <person name="Lommer M."/>
            <person name="Specht M."/>
            <person name="Roy A.S."/>
            <person name="Kraemer L."/>
            <person name="Andreson R."/>
            <person name="Gutowska M.A."/>
            <person name="Wolf J."/>
            <person name="Bergner S.V."/>
            <person name="Schilhabel M.B."/>
            <person name="Klostermeier U.C."/>
            <person name="Beiko R.G."/>
            <person name="Rosenstiel P."/>
            <person name="Hippler M."/>
            <person name="Laroche J."/>
        </authorList>
    </citation>
    <scope>NUCLEOTIDE SEQUENCE [LARGE SCALE GENOMIC DNA]</scope>
    <source>
        <strain evidence="4 5">CCMP1005</strain>
    </source>
</reference>
<feature type="chain" id="PRO_5030173038" description="Pseudouridine synthase RsuA/RluA-like domain-containing protein" evidence="2">
    <location>
        <begin position="18"/>
        <end position="305"/>
    </location>
</feature>
<keyword evidence="5" id="KW-1185">Reference proteome</keyword>
<feature type="region of interest" description="Disordered" evidence="1">
    <location>
        <begin position="280"/>
        <end position="305"/>
    </location>
</feature>
<gene>
    <name evidence="4" type="ORF">THAOC_24082</name>
</gene>
<evidence type="ECO:0000259" key="3">
    <source>
        <dbReference type="Pfam" id="PF00849"/>
    </source>
</evidence>
<evidence type="ECO:0000256" key="1">
    <source>
        <dbReference type="SAM" id="MobiDB-lite"/>
    </source>
</evidence>
<dbReference type="GO" id="GO:0009982">
    <property type="term" value="F:pseudouridine synthase activity"/>
    <property type="evidence" value="ECO:0007669"/>
    <property type="project" value="InterPro"/>
</dbReference>
<dbReference type="AlphaFoldDB" id="K0S5A5"/>
<dbReference type="eggNOG" id="ENOG502S67B">
    <property type="taxonomic scope" value="Eukaryota"/>
</dbReference>
<dbReference type="Proteomes" id="UP000266841">
    <property type="component" value="Unassembled WGS sequence"/>
</dbReference>
<dbReference type="PANTHER" id="PTHR47683:SF2">
    <property type="entry name" value="RNA-BINDING S4 DOMAIN-CONTAINING PROTEIN"/>
    <property type="match status" value="1"/>
</dbReference>
<protein>
    <recommendedName>
        <fullName evidence="3">Pseudouridine synthase RsuA/RluA-like domain-containing protein</fullName>
    </recommendedName>
</protein>
<dbReference type="GO" id="GO:0003723">
    <property type="term" value="F:RNA binding"/>
    <property type="evidence" value="ECO:0007669"/>
    <property type="project" value="InterPro"/>
</dbReference>
<evidence type="ECO:0000313" key="5">
    <source>
        <dbReference type="Proteomes" id="UP000266841"/>
    </source>
</evidence>
<dbReference type="GO" id="GO:0001522">
    <property type="term" value="P:pseudouridine synthesis"/>
    <property type="evidence" value="ECO:0007669"/>
    <property type="project" value="InterPro"/>
</dbReference>
<accession>K0S5A5</accession>
<evidence type="ECO:0000313" key="4">
    <source>
        <dbReference type="EMBL" id="EJK56096.1"/>
    </source>
</evidence>
<organism evidence="4 5">
    <name type="scientific">Thalassiosira oceanica</name>
    <name type="common">Marine diatom</name>
    <dbReference type="NCBI Taxonomy" id="159749"/>
    <lineage>
        <taxon>Eukaryota</taxon>
        <taxon>Sar</taxon>
        <taxon>Stramenopiles</taxon>
        <taxon>Ochrophyta</taxon>
        <taxon>Bacillariophyta</taxon>
        <taxon>Coscinodiscophyceae</taxon>
        <taxon>Thalassiosirophycidae</taxon>
        <taxon>Thalassiosirales</taxon>
        <taxon>Thalassiosiraceae</taxon>
        <taxon>Thalassiosira</taxon>
    </lineage>
</organism>
<dbReference type="InterPro" id="IPR006145">
    <property type="entry name" value="PsdUridine_synth_RsuA/RluA"/>
</dbReference>
<sequence>MIYFCLASLLLLLGTGAFTSVKTRTLGASRTILQLGKEHTVVLLYHKPPNVIVSHSNKDEEKRSSEGRSSRRNVYDEVYSRAGFVPCTPLPPHHSATFEDITNIRSKLHAIGRLDVDTTGCLLLTNDGALVHHVTNPTCRQPILKEYRAQIMGRHNLPEKSEKIVDYKEFPLQKLIDGGVELSGGEGIAKPVVSLRILSHPTRSTTLVSVTISEGKNRQVRRMFHSVGSGVMKLHRVSVGRLGLAGLEGEGYELLEEGQWRILSPKEIEDGLGWTCRDIENNSNRAKRTSKPKRARGKKRARSTS</sequence>
<feature type="signal peptide" evidence="2">
    <location>
        <begin position="1"/>
        <end position="17"/>
    </location>
</feature>
<comment type="caution">
    <text evidence="4">The sequence shown here is derived from an EMBL/GenBank/DDBJ whole genome shotgun (WGS) entry which is preliminary data.</text>
</comment>
<name>K0S5A5_THAOC</name>
<feature type="domain" description="Pseudouridine synthase RsuA/RluA-like" evidence="3">
    <location>
        <begin position="42"/>
        <end position="225"/>
    </location>
</feature>
<dbReference type="OrthoDB" id="440619at2759"/>
<dbReference type="OMA" id="MAGQWRI"/>
<feature type="compositionally biased region" description="Basic residues" evidence="1">
    <location>
        <begin position="285"/>
        <end position="305"/>
    </location>
</feature>